<dbReference type="Pfam" id="PF01261">
    <property type="entry name" value="AP_endonuc_2"/>
    <property type="match status" value="1"/>
</dbReference>
<dbReference type="RefSeq" id="WP_091636661.1">
    <property type="nucleotide sequence ID" value="NZ_FNYW01000058.1"/>
</dbReference>
<evidence type="ECO:0000313" key="3">
    <source>
        <dbReference type="Proteomes" id="UP000198564"/>
    </source>
</evidence>
<name>A0A1H6VLX2_9LACT</name>
<evidence type="ECO:0000313" key="2">
    <source>
        <dbReference type="EMBL" id="SEJ04666.1"/>
    </source>
</evidence>
<gene>
    <name evidence="2" type="ORF">SAMN04488113_1581</name>
</gene>
<dbReference type="OrthoDB" id="9815124at2"/>
<dbReference type="AlphaFoldDB" id="A0A1H6VLX2"/>
<dbReference type="GO" id="GO:0016853">
    <property type="term" value="F:isomerase activity"/>
    <property type="evidence" value="ECO:0007669"/>
    <property type="project" value="UniProtKB-KW"/>
</dbReference>
<keyword evidence="2" id="KW-0413">Isomerase</keyword>
<protein>
    <submittedName>
        <fullName evidence="2">Sugar phosphate isomerase/epimerase</fullName>
    </submittedName>
</protein>
<dbReference type="InterPro" id="IPR050312">
    <property type="entry name" value="IolE/XylAMocC-like"/>
</dbReference>
<dbReference type="Proteomes" id="UP000198564">
    <property type="component" value="Unassembled WGS sequence"/>
</dbReference>
<keyword evidence="3" id="KW-1185">Reference proteome</keyword>
<organism evidence="2 3">
    <name type="scientific">Alkalibacterium gilvum</name>
    <dbReference type="NCBI Taxonomy" id="1130080"/>
    <lineage>
        <taxon>Bacteria</taxon>
        <taxon>Bacillati</taxon>
        <taxon>Bacillota</taxon>
        <taxon>Bacilli</taxon>
        <taxon>Lactobacillales</taxon>
        <taxon>Carnobacteriaceae</taxon>
        <taxon>Alkalibacterium</taxon>
    </lineage>
</organism>
<dbReference type="EMBL" id="FNYW01000058">
    <property type="protein sequence ID" value="SEJ04666.1"/>
    <property type="molecule type" value="Genomic_DNA"/>
</dbReference>
<dbReference type="InterPro" id="IPR036237">
    <property type="entry name" value="Xyl_isomerase-like_sf"/>
</dbReference>
<dbReference type="STRING" id="1130080.SAMN04488113_1581"/>
<accession>A0A1H6VLX2</accession>
<sequence>MVKLGVCSVTFRNLSVEDLIREVKRAGLKAIEWGSDIHVPPNNKKRAREVVRIMDEAGLETSSYGSYYRVGIENEYSFEEVLETAVILKAKDIRVWAGRKGSSDVDDAYFNKVVRDSQRIAGLAAKENIRVSYEYHRKTLTDTVESTLKLLGTVNDENIKLYWQPSIGLDKESRLQNIKEIGQYITNVHVFKWEQTNRLSLKEGIHEWIEYSNMINRHSKNSKEPYYLLEFVKNDSLNQFYQDAEALKEIILQSKMNININ</sequence>
<reference evidence="3" key="1">
    <citation type="submission" date="2016-10" db="EMBL/GenBank/DDBJ databases">
        <authorList>
            <person name="Varghese N."/>
            <person name="Submissions S."/>
        </authorList>
    </citation>
    <scope>NUCLEOTIDE SEQUENCE [LARGE SCALE GENOMIC DNA]</scope>
    <source>
        <strain evidence="3">DSM 25751</strain>
    </source>
</reference>
<dbReference type="PANTHER" id="PTHR12110">
    <property type="entry name" value="HYDROXYPYRUVATE ISOMERASE"/>
    <property type="match status" value="1"/>
</dbReference>
<evidence type="ECO:0000259" key="1">
    <source>
        <dbReference type="Pfam" id="PF01261"/>
    </source>
</evidence>
<dbReference type="PANTHER" id="PTHR12110:SF41">
    <property type="entry name" value="INOSOSE DEHYDRATASE"/>
    <property type="match status" value="1"/>
</dbReference>
<dbReference type="Gene3D" id="3.20.20.150">
    <property type="entry name" value="Divalent-metal-dependent TIM barrel enzymes"/>
    <property type="match status" value="1"/>
</dbReference>
<proteinExistence type="predicted"/>
<feature type="domain" description="Xylose isomerase-like TIM barrel" evidence="1">
    <location>
        <begin position="20"/>
        <end position="204"/>
    </location>
</feature>
<dbReference type="SUPFAM" id="SSF51658">
    <property type="entry name" value="Xylose isomerase-like"/>
    <property type="match status" value="1"/>
</dbReference>
<dbReference type="InterPro" id="IPR013022">
    <property type="entry name" value="Xyl_isomerase-like_TIM-brl"/>
</dbReference>